<dbReference type="EC" id="3.2.1.39" evidence="3"/>
<dbReference type="Gene3D" id="3.20.20.80">
    <property type="entry name" value="Glycosidases"/>
    <property type="match status" value="2"/>
</dbReference>
<evidence type="ECO:0000256" key="7">
    <source>
        <dbReference type="ARBA" id="ARBA00033417"/>
    </source>
</evidence>
<evidence type="ECO:0000256" key="5">
    <source>
        <dbReference type="ARBA" id="ARBA00023295"/>
    </source>
</evidence>
<keyword evidence="4 9" id="KW-0378">Hydrolase</keyword>
<evidence type="ECO:0000256" key="1">
    <source>
        <dbReference type="ARBA" id="ARBA00000382"/>
    </source>
</evidence>
<dbReference type="STRING" id="3818.A0A445E2P8"/>
<protein>
    <recommendedName>
        <fullName evidence="3">glucan endo-1,3-beta-D-glucosidase</fullName>
        <ecNumber evidence="3">3.2.1.39</ecNumber>
    </recommendedName>
    <alternativeName>
        <fullName evidence="6">(1-&gt;3)-beta-glucan endohydrolase</fullName>
    </alternativeName>
    <alternativeName>
        <fullName evidence="7">Beta-1,3-endoglucanase</fullName>
    </alternativeName>
</protein>
<dbReference type="InterPro" id="IPR017853">
    <property type="entry name" value="GH"/>
</dbReference>
<proteinExistence type="inferred from homology"/>
<dbReference type="Proteomes" id="UP000289738">
    <property type="component" value="Chromosome A03"/>
</dbReference>
<evidence type="ECO:0000256" key="6">
    <source>
        <dbReference type="ARBA" id="ARBA00033335"/>
    </source>
</evidence>
<dbReference type="InterPro" id="IPR044965">
    <property type="entry name" value="Glyco_hydro_17_plant"/>
</dbReference>
<organism evidence="10 11">
    <name type="scientific">Arachis hypogaea</name>
    <name type="common">Peanut</name>
    <dbReference type="NCBI Taxonomy" id="3818"/>
    <lineage>
        <taxon>Eukaryota</taxon>
        <taxon>Viridiplantae</taxon>
        <taxon>Streptophyta</taxon>
        <taxon>Embryophyta</taxon>
        <taxon>Tracheophyta</taxon>
        <taxon>Spermatophyta</taxon>
        <taxon>Magnoliopsida</taxon>
        <taxon>eudicotyledons</taxon>
        <taxon>Gunneridae</taxon>
        <taxon>Pentapetalae</taxon>
        <taxon>rosids</taxon>
        <taxon>fabids</taxon>
        <taxon>Fabales</taxon>
        <taxon>Fabaceae</taxon>
        <taxon>Papilionoideae</taxon>
        <taxon>50 kb inversion clade</taxon>
        <taxon>dalbergioids sensu lato</taxon>
        <taxon>Dalbergieae</taxon>
        <taxon>Pterocarpus clade</taxon>
        <taxon>Arachis</taxon>
    </lineage>
</organism>
<evidence type="ECO:0000256" key="8">
    <source>
        <dbReference type="RuleBase" id="RU004335"/>
    </source>
</evidence>
<comment type="catalytic activity">
    <reaction evidence="1">
        <text>Hydrolysis of (1-&gt;3)-beta-D-glucosidic linkages in (1-&gt;3)-beta-D-glucans.</text>
        <dbReference type="EC" id="3.2.1.39"/>
    </reaction>
</comment>
<dbReference type="EMBL" id="SDMP01000003">
    <property type="protein sequence ID" value="RYR69633.1"/>
    <property type="molecule type" value="Genomic_DNA"/>
</dbReference>
<dbReference type="Pfam" id="PF00332">
    <property type="entry name" value="Glyco_hydro_17"/>
    <property type="match status" value="2"/>
</dbReference>
<evidence type="ECO:0000256" key="4">
    <source>
        <dbReference type="ARBA" id="ARBA00022801"/>
    </source>
</evidence>
<comment type="similarity">
    <text evidence="2 8">Belongs to the glycosyl hydrolase 17 family.</text>
</comment>
<gene>
    <name evidence="10" type="ORF">Ahy_A03g016186</name>
</gene>
<reference evidence="10 11" key="1">
    <citation type="submission" date="2019-01" db="EMBL/GenBank/DDBJ databases">
        <title>Sequencing of cultivated peanut Arachis hypogaea provides insights into genome evolution and oil improvement.</title>
        <authorList>
            <person name="Chen X."/>
        </authorList>
    </citation>
    <scope>NUCLEOTIDE SEQUENCE [LARGE SCALE GENOMIC DNA]</scope>
    <source>
        <strain evidence="11">cv. Fuhuasheng</strain>
        <tissue evidence="10">Leaves</tissue>
    </source>
</reference>
<evidence type="ECO:0000313" key="11">
    <source>
        <dbReference type="Proteomes" id="UP000289738"/>
    </source>
</evidence>
<name>A0A445E2P8_ARAHY</name>
<dbReference type="SUPFAM" id="SSF51445">
    <property type="entry name" value="(Trans)glycosidases"/>
    <property type="match status" value="2"/>
</dbReference>
<keyword evidence="5 9" id="KW-0326">Glycosidase</keyword>
<evidence type="ECO:0000256" key="9">
    <source>
        <dbReference type="RuleBase" id="RU004336"/>
    </source>
</evidence>
<evidence type="ECO:0000256" key="2">
    <source>
        <dbReference type="ARBA" id="ARBA00008773"/>
    </source>
</evidence>
<dbReference type="GO" id="GO:0042973">
    <property type="term" value="F:glucan endo-1,3-beta-D-glucosidase activity"/>
    <property type="evidence" value="ECO:0007669"/>
    <property type="project" value="UniProtKB-EC"/>
</dbReference>
<sequence length="631" mass="69290">MIAGNLPSKKETIDLYKSFGITRMRIYFPEAEVFEALKGSNIELTVDVAKESLQAISSNPNAAKDWVNINIVPYSKDIKFRYITVGNEIHPGDVEAQYVFSGMQNIHDALASFNLGQIKASTAIDSSLLGKSYPPSDGAFSDAANAYMQKIINFLVPNGSPLLANIYPYFAYANNKKDIPLEYALFTQQGKNDVGYQNLFDAMLDSTYAALEKIGANNLQIVVSESGWPSFGGVGTSIQNAGAYYQNLINHVKSGTGTPKRPNQPIEVYLFAMYDENQKPGAETERHFGLLHADKSRKFPLNFNNVTMLFMIFLGFLLSIELEFTTAQSPGVCYGMIPGNLPSKKETIDLYKSNGITRMLFEALKGSNIELIVDVAKESLQAISSDPNAAKDWINTNIVPYSKNIKFRYITVGNEIHPGDVEAQYVFSGMQNIHDALASSNLGQIKASTAIDSSLLGKSYPPSDGAFSDAANAYMQKTINFLVPNGSPLLANIYSYFAYANNKKDIPLEYALFTQQGNNAVGYQNLFDAMLDSTYAALEKIGANNLQIVVSESGWPSFGGVGASIQNAGTYYQNLINHVKGGTGTPKRPNGPIETYLFAMYDENQKPGAETERHFGLYHADKSGKFNLNFK</sequence>
<dbReference type="FunFam" id="3.20.20.80:FF:000010">
    <property type="entry name" value="glucan endo-1,3-beta-glucosidase, basic"/>
    <property type="match status" value="2"/>
</dbReference>
<dbReference type="GO" id="GO:0005975">
    <property type="term" value="P:carbohydrate metabolic process"/>
    <property type="evidence" value="ECO:0007669"/>
    <property type="project" value="InterPro"/>
</dbReference>
<dbReference type="AlphaFoldDB" id="A0A445E2P8"/>
<keyword evidence="11" id="KW-1185">Reference proteome</keyword>
<accession>A0A445E2P8</accession>
<dbReference type="InterPro" id="IPR000490">
    <property type="entry name" value="Glyco_hydro_17"/>
</dbReference>
<evidence type="ECO:0000313" key="10">
    <source>
        <dbReference type="EMBL" id="RYR69633.1"/>
    </source>
</evidence>
<comment type="caution">
    <text evidence="10">The sequence shown here is derived from an EMBL/GenBank/DDBJ whole genome shotgun (WGS) entry which is preliminary data.</text>
</comment>
<dbReference type="PROSITE" id="PS00587">
    <property type="entry name" value="GLYCOSYL_HYDROL_F17"/>
    <property type="match status" value="2"/>
</dbReference>
<dbReference type="PANTHER" id="PTHR32227">
    <property type="entry name" value="GLUCAN ENDO-1,3-BETA-GLUCOSIDASE BG1-RELATED-RELATED"/>
    <property type="match status" value="1"/>
</dbReference>
<evidence type="ECO:0000256" key="3">
    <source>
        <dbReference type="ARBA" id="ARBA00012780"/>
    </source>
</evidence>